<dbReference type="GO" id="GO:0018580">
    <property type="term" value="F:nitronate monooxygenase activity"/>
    <property type="evidence" value="ECO:0007669"/>
    <property type="project" value="InterPro"/>
</dbReference>
<comment type="catalytic activity">
    <reaction evidence="10">
        <text>3 propionate 3-nitronate + 3 O2 + H2O = 3 3-oxopropanoate + 2 nitrate + nitrite + H2O2 + 3 H(+)</text>
        <dbReference type="Rhea" id="RHEA:57332"/>
        <dbReference type="ChEBI" id="CHEBI:15377"/>
        <dbReference type="ChEBI" id="CHEBI:15378"/>
        <dbReference type="ChEBI" id="CHEBI:15379"/>
        <dbReference type="ChEBI" id="CHEBI:16240"/>
        <dbReference type="ChEBI" id="CHEBI:16301"/>
        <dbReference type="ChEBI" id="CHEBI:17632"/>
        <dbReference type="ChEBI" id="CHEBI:33190"/>
        <dbReference type="ChEBI" id="CHEBI:136067"/>
    </reaction>
</comment>
<proteinExistence type="inferred from homology"/>
<keyword evidence="5" id="KW-0288">FMN</keyword>
<dbReference type="Proteomes" id="UP000406256">
    <property type="component" value="Unassembled WGS sequence"/>
</dbReference>
<dbReference type="RefSeq" id="WP_150669309.1">
    <property type="nucleotide sequence ID" value="NZ_CABPSB010000008.1"/>
</dbReference>
<keyword evidence="6" id="KW-0547">Nucleotide-binding</keyword>
<evidence type="ECO:0000256" key="3">
    <source>
        <dbReference type="ARBA" id="ARBA00022575"/>
    </source>
</evidence>
<feature type="signal peptide" evidence="13">
    <location>
        <begin position="1"/>
        <end position="22"/>
    </location>
</feature>
<dbReference type="FunFam" id="3.20.20.70:FF:000154">
    <property type="entry name" value="Probable nitronate monooxygenase"/>
    <property type="match status" value="1"/>
</dbReference>
<evidence type="ECO:0000256" key="12">
    <source>
        <dbReference type="SAM" id="MobiDB-lite"/>
    </source>
</evidence>
<dbReference type="CDD" id="cd04730">
    <property type="entry name" value="NPD_like"/>
    <property type="match status" value="1"/>
</dbReference>
<evidence type="ECO:0000256" key="9">
    <source>
        <dbReference type="ARBA" id="ARBA00031155"/>
    </source>
</evidence>
<evidence type="ECO:0000256" key="5">
    <source>
        <dbReference type="ARBA" id="ARBA00022643"/>
    </source>
</evidence>
<dbReference type="PANTHER" id="PTHR42747:SF3">
    <property type="entry name" value="NITRONATE MONOOXYGENASE-RELATED"/>
    <property type="match status" value="1"/>
</dbReference>
<evidence type="ECO:0000256" key="8">
    <source>
        <dbReference type="ARBA" id="ARBA00023033"/>
    </source>
</evidence>
<dbReference type="InterPro" id="IPR004136">
    <property type="entry name" value="NMO"/>
</dbReference>
<comment type="similarity">
    <text evidence="2">Belongs to the nitronate monooxygenase family. NMO class I subfamily.</text>
</comment>
<keyword evidence="7" id="KW-0560">Oxidoreductase</keyword>
<sequence>MPRITQRLGMSTPIIQAPMAVASTPALVAAVSDAGGLGSLAVGNMDAAAARHAIRQTRALTHRPFNVNVFAHAPARADAAREAAWLDYLAPAFARYAASPPASLREIYLSFVEDVAMYEMFLEERPAVVSFHFGLPPQAWIDALKAAGILLFASATNEAEADAIEAAGIDAIVAQGWEAGGHRGRFHDEGDRAPSEDEQLGTFALVRRLASRSALPIIATGGIMDGAGVAAVLALGAQAAQMGTAFLACPESSADAAYRETLLSEAPPRTALIRAISGRPARGFVNRFWALEQVPGRPAIPDYPITYDAGKSLNAAAKAHKESGYAAQWAGQAVPLARAMPAAQLVDVLTRETREAIANAITDTLGRASSQPLARDDRGQRSGG</sequence>
<reference evidence="14 15" key="1">
    <citation type="submission" date="2019-08" db="EMBL/GenBank/DDBJ databases">
        <authorList>
            <person name="Peeters C."/>
        </authorList>
    </citation>
    <scope>NUCLEOTIDE SEQUENCE [LARGE SCALE GENOMIC DNA]</scope>
    <source>
        <strain evidence="14 15">LMG 31108</strain>
    </source>
</reference>
<evidence type="ECO:0000256" key="6">
    <source>
        <dbReference type="ARBA" id="ARBA00022741"/>
    </source>
</evidence>
<evidence type="ECO:0000256" key="2">
    <source>
        <dbReference type="ARBA" id="ARBA00009881"/>
    </source>
</evidence>
<keyword evidence="15" id="KW-1185">Reference proteome</keyword>
<dbReference type="AlphaFoldDB" id="A0A5E4VGE7"/>
<evidence type="ECO:0000256" key="13">
    <source>
        <dbReference type="SAM" id="SignalP"/>
    </source>
</evidence>
<organism evidence="14 15">
    <name type="scientific">Pandoraea anhela</name>
    <dbReference type="NCBI Taxonomy" id="2508295"/>
    <lineage>
        <taxon>Bacteria</taxon>
        <taxon>Pseudomonadati</taxon>
        <taxon>Pseudomonadota</taxon>
        <taxon>Betaproteobacteria</taxon>
        <taxon>Burkholderiales</taxon>
        <taxon>Burkholderiaceae</taxon>
        <taxon>Pandoraea</taxon>
    </lineage>
</organism>
<dbReference type="InterPro" id="IPR013785">
    <property type="entry name" value="Aldolase_TIM"/>
</dbReference>
<keyword evidence="8" id="KW-0503">Monooxygenase</keyword>
<gene>
    <name evidence="14" type="ORF">PAN31108_02642</name>
</gene>
<comment type="cofactor">
    <cofactor evidence="1">
        <name>FMN</name>
        <dbReference type="ChEBI" id="CHEBI:58210"/>
    </cofactor>
</comment>
<evidence type="ECO:0000313" key="15">
    <source>
        <dbReference type="Proteomes" id="UP000406256"/>
    </source>
</evidence>
<evidence type="ECO:0000256" key="10">
    <source>
        <dbReference type="ARBA" id="ARBA00049401"/>
    </source>
</evidence>
<evidence type="ECO:0000313" key="14">
    <source>
        <dbReference type="EMBL" id="VVE11387.1"/>
    </source>
</evidence>
<dbReference type="OrthoDB" id="9778912at2"/>
<dbReference type="SUPFAM" id="SSF51412">
    <property type="entry name" value="Inosine monophosphate dehydrogenase (IMPDH)"/>
    <property type="match status" value="1"/>
</dbReference>
<feature type="chain" id="PRO_5023033618" description="Nitronate monooxygenase" evidence="13">
    <location>
        <begin position="23"/>
        <end position="384"/>
    </location>
</feature>
<dbReference type="PANTHER" id="PTHR42747">
    <property type="entry name" value="NITRONATE MONOOXYGENASE-RELATED"/>
    <property type="match status" value="1"/>
</dbReference>
<name>A0A5E4VGE7_9BURK</name>
<dbReference type="EMBL" id="CABPSB010000008">
    <property type="protein sequence ID" value="VVE11387.1"/>
    <property type="molecule type" value="Genomic_DNA"/>
</dbReference>
<protein>
    <recommendedName>
        <fullName evidence="11">Nitronate monooxygenase</fullName>
    </recommendedName>
    <alternativeName>
        <fullName evidence="9">Propionate 3-nitronate monooxygenase</fullName>
    </alternativeName>
</protein>
<keyword evidence="14" id="KW-0223">Dioxygenase</keyword>
<evidence type="ECO:0000256" key="11">
    <source>
        <dbReference type="ARBA" id="ARBA00067136"/>
    </source>
</evidence>
<dbReference type="GO" id="GO:0000166">
    <property type="term" value="F:nucleotide binding"/>
    <property type="evidence" value="ECO:0007669"/>
    <property type="project" value="UniProtKB-KW"/>
</dbReference>
<dbReference type="GO" id="GO:0051213">
    <property type="term" value="F:dioxygenase activity"/>
    <property type="evidence" value="ECO:0007669"/>
    <property type="project" value="UniProtKB-KW"/>
</dbReference>
<feature type="region of interest" description="Disordered" evidence="12">
    <location>
        <begin position="362"/>
        <end position="384"/>
    </location>
</feature>
<dbReference type="Pfam" id="PF03060">
    <property type="entry name" value="NMO"/>
    <property type="match status" value="1"/>
</dbReference>
<keyword evidence="4" id="KW-0285">Flavoprotein</keyword>
<keyword evidence="13" id="KW-0732">Signal</keyword>
<evidence type="ECO:0000256" key="1">
    <source>
        <dbReference type="ARBA" id="ARBA00001917"/>
    </source>
</evidence>
<evidence type="ECO:0000256" key="7">
    <source>
        <dbReference type="ARBA" id="ARBA00023002"/>
    </source>
</evidence>
<evidence type="ECO:0000256" key="4">
    <source>
        <dbReference type="ARBA" id="ARBA00022630"/>
    </source>
</evidence>
<feature type="compositionally biased region" description="Basic and acidic residues" evidence="12">
    <location>
        <begin position="374"/>
        <end position="384"/>
    </location>
</feature>
<dbReference type="GO" id="GO:0009636">
    <property type="term" value="P:response to toxic substance"/>
    <property type="evidence" value="ECO:0007669"/>
    <property type="project" value="UniProtKB-KW"/>
</dbReference>
<keyword evidence="3" id="KW-0216">Detoxification</keyword>
<accession>A0A5E4VGE7</accession>
<dbReference type="Gene3D" id="3.20.20.70">
    <property type="entry name" value="Aldolase class I"/>
    <property type="match status" value="1"/>
</dbReference>